<dbReference type="Proteomes" id="UP000198736">
    <property type="component" value="Unassembled WGS sequence"/>
</dbReference>
<name>A0A0S4LGK1_9BACT</name>
<accession>A0A0S4LGK1</accession>
<dbReference type="PROSITE" id="PS51128">
    <property type="entry name" value="ZF_DKSA_2"/>
    <property type="match status" value="1"/>
</dbReference>
<evidence type="ECO:0000313" key="7">
    <source>
        <dbReference type="Proteomes" id="UP000198736"/>
    </source>
</evidence>
<sequence>MLIVDNIRKKLITQRRELFREVARTEEDLRWLQSDIESEVEERGQEETMVRLLDRLDGRAKAEIEAIDRALFKLGAEQYGRCEQCRMAIPQSRLEAVPAAAMCMPCEQAEETQAALRK</sequence>
<dbReference type="Gene3D" id="1.20.120.910">
    <property type="entry name" value="DksA, coiled-coil domain"/>
    <property type="match status" value="1"/>
</dbReference>
<keyword evidence="2" id="KW-0863">Zinc-finger</keyword>
<dbReference type="PANTHER" id="PTHR33823:SF4">
    <property type="entry name" value="GENERAL STRESS PROTEIN 16O"/>
    <property type="match status" value="1"/>
</dbReference>
<organism evidence="6 7">
    <name type="scientific">Candidatus Nitrospira nitrificans</name>
    <dbReference type="NCBI Taxonomy" id="1742973"/>
    <lineage>
        <taxon>Bacteria</taxon>
        <taxon>Pseudomonadati</taxon>
        <taxon>Nitrospirota</taxon>
        <taxon>Nitrospiria</taxon>
        <taxon>Nitrospirales</taxon>
        <taxon>Nitrospiraceae</taxon>
        <taxon>Nitrospira</taxon>
    </lineage>
</organism>
<dbReference type="InterPro" id="IPR020458">
    <property type="entry name" value="Znf_DskA_TraR_CS"/>
</dbReference>
<evidence type="ECO:0000256" key="4">
    <source>
        <dbReference type="PROSITE-ProRule" id="PRU00510"/>
    </source>
</evidence>
<feature type="zinc finger region" description="dksA C4-type" evidence="4">
    <location>
        <begin position="82"/>
        <end position="106"/>
    </location>
</feature>
<dbReference type="InterPro" id="IPR037187">
    <property type="entry name" value="DnaK_N"/>
</dbReference>
<dbReference type="SUPFAM" id="SSF57716">
    <property type="entry name" value="Glucocorticoid receptor-like (DNA-binding domain)"/>
    <property type="match status" value="1"/>
</dbReference>
<dbReference type="AlphaFoldDB" id="A0A0S4LGK1"/>
<dbReference type="PANTHER" id="PTHR33823">
    <property type="entry name" value="RNA POLYMERASE-BINDING TRANSCRIPTION FACTOR DKSA-RELATED"/>
    <property type="match status" value="1"/>
</dbReference>
<keyword evidence="3" id="KW-0862">Zinc</keyword>
<reference evidence="7" key="1">
    <citation type="submission" date="2015-10" db="EMBL/GenBank/DDBJ databases">
        <authorList>
            <person name="Luecker S."/>
            <person name="Luecker S."/>
        </authorList>
    </citation>
    <scope>NUCLEOTIDE SEQUENCE [LARGE SCALE GENOMIC DNA]</scope>
</reference>
<evidence type="ECO:0000259" key="5">
    <source>
        <dbReference type="Pfam" id="PF01258"/>
    </source>
</evidence>
<dbReference type="STRING" id="1742973.COMA2_20092"/>
<feature type="domain" description="Zinc finger DksA/TraR C4-type" evidence="5">
    <location>
        <begin position="78"/>
        <end position="111"/>
    </location>
</feature>
<keyword evidence="1" id="KW-0479">Metal-binding</keyword>
<dbReference type="GO" id="GO:0008270">
    <property type="term" value="F:zinc ion binding"/>
    <property type="evidence" value="ECO:0007669"/>
    <property type="project" value="UniProtKB-KW"/>
</dbReference>
<gene>
    <name evidence="6" type="ORF">COMA2_20092</name>
</gene>
<dbReference type="InterPro" id="IPR000962">
    <property type="entry name" value="Znf_DskA_TraR"/>
</dbReference>
<keyword evidence="7" id="KW-1185">Reference proteome</keyword>
<dbReference type="Pfam" id="PF01258">
    <property type="entry name" value="zf-dskA_traR"/>
    <property type="match status" value="1"/>
</dbReference>
<evidence type="ECO:0000256" key="3">
    <source>
        <dbReference type="ARBA" id="ARBA00022833"/>
    </source>
</evidence>
<protein>
    <submittedName>
        <fullName evidence="6">Putative Transcriptional regulator, TraR/DksA family</fullName>
    </submittedName>
</protein>
<dbReference type="EMBL" id="CZPZ01000012">
    <property type="protein sequence ID" value="CUS35110.1"/>
    <property type="molecule type" value="Genomic_DNA"/>
</dbReference>
<dbReference type="RefSeq" id="WP_175304471.1">
    <property type="nucleotide sequence ID" value="NZ_CZPZ01000012.1"/>
</dbReference>
<evidence type="ECO:0000313" key="6">
    <source>
        <dbReference type="EMBL" id="CUS35110.1"/>
    </source>
</evidence>
<evidence type="ECO:0000256" key="2">
    <source>
        <dbReference type="ARBA" id="ARBA00022771"/>
    </source>
</evidence>
<dbReference type="PROSITE" id="PS01102">
    <property type="entry name" value="ZF_DKSA_1"/>
    <property type="match status" value="1"/>
</dbReference>
<evidence type="ECO:0000256" key="1">
    <source>
        <dbReference type="ARBA" id="ARBA00022723"/>
    </source>
</evidence>
<proteinExistence type="predicted"/>
<dbReference type="SUPFAM" id="SSF109635">
    <property type="entry name" value="DnaK suppressor protein DksA, alpha-hairpin domain"/>
    <property type="match status" value="1"/>
</dbReference>